<gene>
    <name evidence="2" type="ORF">HF526_28520</name>
</gene>
<name>A0ABX1SI19_9PSEU</name>
<proteinExistence type="predicted"/>
<dbReference type="Gene3D" id="3.30.10.20">
    <property type="match status" value="1"/>
</dbReference>
<evidence type="ECO:0000259" key="1">
    <source>
        <dbReference type="PROSITE" id="PS51178"/>
    </source>
</evidence>
<evidence type="ECO:0000313" key="3">
    <source>
        <dbReference type="Proteomes" id="UP000820669"/>
    </source>
</evidence>
<dbReference type="RefSeq" id="WP_169384674.1">
    <property type="nucleotide sequence ID" value="NZ_JAAXLA010000077.1"/>
</dbReference>
<evidence type="ECO:0000313" key="2">
    <source>
        <dbReference type="EMBL" id="NMI01214.1"/>
    </source>
</evidence>
<sequence length="70" mass="7318">MTVPELKGQNGAIAESTLKGLGFTNVRLAADPASGKSLVALPENWTVTKVEPKAGTELPPTQLVVITMTK</sequence>
<accession>A0ABX1SI19</accession>
<dbReference type="EMBL" id="JAAXLA010000077">
    <property type="protein sequence ID" value="NMI01214.1"/>
    <property type="molecule type" value="Genomic_DNA"/>
</dbReference>
<keyword evidence="3" id="KW-1185">Reference proteome</keyword>
<organism evidence="2 3">
    <name type="scientific">Pseudonocardia acidicola</name>
    <dbReference type="NCBI Taxonomy" id="2724939"/>
    <lineage>
        <taxon>Bacteria</taxon>
        <taxon>Bacillati</taxon>
        <taxon>Actinomycetota</taxon>
        <taxon>Actinomycetes</taxon>
        <taxon>Pseudonocardiales</taxon>
        <taxon>Pseudonocardiaceae</taxon>
        <taxon>Pseudonocardia</taxon>
    </lineage>
</organism>
<protein>
    <submittedName>
        <fullName evidence="2">PASTA domain-containing protein</fullName>
    </submittedName>
</protein>
<dbReference type="Proteomes" id="UP000820669">
    <property type="component" value="Unassembled WGS sequence"/>
</dbReference>
<comment type="caution">
    <text evidence="2">The sequence shown here is derived from an EMBL/GenBank/DDBJ whole genome shotgun (WGS) entry which is preliminary data.</text>
</comment>
<dbReference type="PROSITE" id="PS51178">
    <property type="entry name" value="PASTA"/>
    <property type="match status" value="1"/>
</dbReference>
<dbReference type="Pfam" id="PF03793">
    <property type="entry name" value="PASTA"/>
    <property type="match status" value="1"/>
</dbReference>
<feature type="domain" description="PASTA" evidence="1">
    <location>
        <begin position="1"/>
        <end position="69"/>
    </location>
</feature>
<dbReference type="InterPro" id="IPR005543">
    <property type="entry name" value="PASTA_dom"/>
</dbReference>
<reference evidence="2 3" key="1">
    <citation type="submission" date="2020-04" db="EMBL/GenBank/DDBJ databases">
        <authorList>
            <person name="Klaysubun C."/>
            <person name="Duangmal K."/>
            <person name="Lipun K."/>
        </authorList>
    </citation>
    <scope>NUCLEOTIDE SEQUENCE [LARGE SCALE GENOMIC DNA]</scope>
    <source>
        <strain evidence="2 3">K10HN5</strain>
    </source>
</reference>